<feature type="region of interest" description="Disordered" evidence="4">
    <location>
        <begin position="40"/>
        <end position="65"/>
    </location>
</feature>
<accession>A0A5D5AKZ2</accession>
<dbReference type="InterPro" id="IPR039424">
    <property type="entry name" value="SBP_5"/>
</dbReference>
<comment type="caution">
    <text evidence="6">The sequence shown here is derived from an EMBL/GenBank/DDBJ whole genome shotgun (WGS) entry which is preliminary data.</text>
</comment>
<dbReference type="Proteomes" id="UP000324104">
    <property type="component" value="Unassembled WGS sequence"/>
</dbReference>
<reference evidence="6 7" key="1">
    <citation type="submission" date="2019-08" db="EMBL/GenBank/DDBJ databases">
        <title>Archaea genome.</title>
        <authorList>
            <person name="Kajale S."/>
            <person name="Shouche Y."/>
            <person name="Deshpande N."/>
            <person name="Sharma A."/>
        </authorList>
    </citation>
    <scope>NUCLEOTIDE SEQUENCE [LARGE SCALE GENOMIC DNA]</scope>
    <source>
        <strain evidence="6 7">ESP3B_9</strain>
    </source>
</reference>
<feature type="domain" description="Solute-binding protein family 5" evidence="5">
    <location>
        <begin position="112"/>
        <end position="476"/>
    </location>
</feature>
<evidence type="ECO:0000313" key="6">
    <source>
        <dbReference type="EMBL" id="TYT61507.1"/>
    </source>
</evidence>
<keyword evidence="2" id="KW-0813">Transport</keyword>
<dbReference type="EMBL" id="VTAW01000017">
    <property type="protein sequence ID" value="TYT61507.1"/>
    <property type="molecule type" value="Genomic_DNA"/>
</dbReference>
<protein>
    <recommendedName>
        <fullName evidence="5">Solute-binding protein family 5 domain-containing protein</fullName>
    </recommendedName>
</protein>
<evidence type="ECO:0000256" key="3">
    <source>
        <dbReference type="ARBA" id="ARBA00022729"/>
    </source>
</evidence>
<evidence type="ECO:0000256" key="4">
    <source>
        <dbReference type="SAM" id="MobiDB-lite"/>
    </source>
</evidence>
<dbReference type="AlphaFoldDB" id="A0A5D5AKZ2"/>
<evidence type="ECO:0000313" key="7">
    <source>
        <dbReference type="Proteomes" id="UP000324104"/>
    </source>
</evidence>
<dbReference type="Pfam" id="PF00496">
    <property type="entry name" value="SBP_bac_5"/>
    <property type="match status" value="1"/>
</dbReference>
<dbReference type="SUPFAM" id="SSF53850">
    <property type="entry name" value="Periplasmic binding protein-like II"/>
    <property type="match status" value="1"/>
</dbReference>
<evidence type="ECO:0000259" key="5">
    <source>
        <dbReference type="Pfam" id="PF00496"/>
    </source>
</evidence>
<comment type="similarity">
    <text evidence="1">Belongs to the bacterial solute-binding protein 5 family.</text>
</comment>
<evidence type="ECO:0000256" key="1">
    <source>
        <dbReference type="ARBA" id="ARBA00005695"/>
    </source>
</evidence>
<dbReference type="PANTHER" id="PTHR30290:SF9">
    <property type="entry name" value="OLIGOPEPTIDE-BINDING PROTEIN APPA"/>
    <property type="match status" value="1"/>
</dbReference>
<keyword evidence="7" id="KW-1185">Reference proteome</keyword>
<evidence type="ECO:0000256" key="2">
    <source>
        <dbReference type="ARBA" id="ARBA00022448"/>
    </source>
</evidence>
<proteinExistence type="inferred from homology"/>
<organism evidence="6 7">
    <name type="scientific">Natrialba swarupiae</name>
    <dbReference type="NCBI Taxonomy" id="2448032"/>
    <lineage>
        <taxon>Archaea</taxon>
        <taxon>Methanobacteriati</taxon>
        <taxon>Methanobacteriota</taxon>
        <taxon>Stenosarchaea group</taxon>
        <taxon>Halobacteria</taxon>
        <taxon>Halobacteriales</taxon>
        <taxon>Natrialbaceae</taxon>
        <taxon>Natrialba</taxon>
    </lineage>
</organism>
<dbReference type="InterPro" id="IPR000914">
    <property type="entry name" value="SBP_5_dom"/>
</dbReference>
<dbReference type="PANTHER" id="PTHR30290">
    <property type="entry name" value="PERIPLASMIC BINDING COMPONENT OF ABC TRANSPORTER"/>
    <property type="match status" value="1"/>
</dbReference>
<dbReference type="GO" id="GO:0015833">
    <property type="term" value="P:peptide transport"/>
    <property type="evidence" value="ECO:0007669"/>
    <property type="project" value="TreeGrafter"/>
</dbReference>
<dbReference type="GO" id="GO:1904680">
    <property type="term" value="F:peptide transmembrane transporter activity"/>
    <property type="evidence" value="ECO:0007669"/>
    <property type="project" value="TreeGrafter"/>
</dbReference>
<dbReference type="Gene3D" id="3.10.105.10">
    <property type="entry name" value="Dipeptide-binding Protein, Domain 3"/>
    <property type="match status" value="1"/>
</dbReference>
<keyword evidence="3" id="KW-0732">Signal</keyword>
<feature type="compositionally biased region" description="Gly residues" evidence="4">
    <location>
        <begin position="43"/>
        <end position="54"/>
    </location>
</feature>
<dbReference type="Gene3D" id="3.40.190.10">
    <property type="entry name" value="Periplasmic binding protein-like II"/>
    <property type="match status" value="1"/>
</dbReference>
<gene>
    <name evidence="6" type="ORF">FYC77_13400</name>
</gene>
<sequence>MIRIIIVNCMADYDTIVSRREILAVTGAAGAAALAGCSDDASGSGGNGGNGGDGTTDPGEDVPDHADVYFQTADGEHQVSDFQFNPHQWGGYSHISFALYAEWANYIIDQGEYYPHAVADWEVTDTTMTLHISDEFTWGNGDDITADDFMMQLELGEAMDDSLYDFVDEVEVVDDYTIEITYPEGTNQEIIEHVVLDRDLDHPPADWGDLHEAYLDGEDVTDDLFGHEVEEPTPSGFVDLTELGEQQATFDVREDSPVADNVNWNGYQVGYRSGNEAFHQSFATGELDGVHSLFAGPGALQQFPDTLEQVQVPGGFGLGMVFNYDHEHFGEREVRQAFAYAIDSETAILSVGADSKMEFPVQGGLTVPATHEWLDTDEYKSYDQDVSRTEELLQEAGFERNDDDIWERDGSELEVDIIVPAGWSDWVTPTSTIVDQLSQAGFAAELNSQDQGVWQENLSSGNFSVAAYGHTEGGNASMNHPYFSFTWKLENRDHGSANFFSFPEDEAITVPDGDGGEISVNPREELSAIANTNDDAELHESVGRLARLFNEDLPMLLIDEKFEQSFLSRDGWQFPAQEESQHFQAFWPLYWLAKQDELKATTAAED</sequence>
<name>A0A5D5AKZ2_9EURY</name>